<dbReference type="AlphaFoldDB" id="A0A2C9U8Z1"/>
<organism evidence="2">
    <name type="scientific">Manihot esculenta</name>
    <name type="common">Cassava</name>
    <name type="synonym">Jatropha manihot</name>
    <dbReference type="NCBI Taxonomy" id="3983"/>
    <lineage>
        <taxon>Eukaryota</taxon>
        <taxon>Viridiplantae</taxon>
        <taxon>Streptophyta</taxon>
        <taxon>Embryophyta</taxon>
        <taxon>Tracheophyta</taxon>
        <taxon>Spermatophyta</taxon>
        <taxon>Magnoliopsida</taxon>
        <taxon>eudicotyledons</taxon>
        <taxon>Gunneridae</taxon>
        <taxon>Pentapetalae</taxon>
        <taxon>rosids</taxon>
        <taxon>fabids</taxon>
        <taxon>Malpighiales</taxon>
        <taxon>Euphorbiaceae</taxon>
        <taxon>Crotonoideae</taxon>
        <taxon>Manihoteae</taxon>
        <taxon>Manihot</taxon>
    </lineage>
</organism>
<proteinExistence type="predicted"/>
<evidence type="ECO:0000256" key="1">
    <source>
        <dbReference type="SAM" id="SignalP"/>
    </source>
</evidence>
<evidence type="ECO:0000313" key="2">
    <source>
        <dbReference type="EMBL" id="OAY26495.1"/>
    </source>
</evidence>
<reference evidence="2" key="1">
    <citation type="submission" date="2016-02" db="EMBL/GenBank/DDBJ databases">
        <title>WGS assembly of Manihot esculenta.</title>
        <authorList>
            <person name="Bredeson J.V."/>
            <person name="Prochnik S.E."/>
            <person name="Lyons J.B."/>
            <person name="Schmutz J."/>
            <person name="Grimwood J."/>
            <person name="Vrebalov J."/>
            <person name="Bart R.S."/>
            <person name="Amuge T."/>
            <person name="Ferguson M.E."/>
            <person name="Green R."/>
            <person name="Putnam N."/>
            <person name="Stites J."/>
            <person name="Rounsley S."/>
            <person name="Rokhsar D.S."/>
        </authorList>
    </citation>
    <scope>NUCLEOTIDE SEQUENCE [LARGE SCALE GENOMIC DNA]</scope>
    <source>
        <tissue evidence="2">Leaf</tissue>
    </source>
</reference>
<keyword evidence="1" id="KW-0732">Signal</keyword>
<dbReference type="EMBL" id="CM004402">
    <property type="protein sequence ID" value="OAY26495.1"/>
    <property type="molecule type" value="Genomic_DNA"/>
</dbReference>
<feature type="signal peptide" evidence="1">
    <location>
        <begin position="1"/>
        <end position="16"/>
    </location>
</feature>
<sequence length="39" mass="4466">MLFVGWMLELWLGVIARARISAKLKSGFFVQLKSIRRSG</sequence>
<feature type="chain" id="PRO_5012361348" evidence="1">
    <location>
        <begin position="17"/>
        <end position="39"/>
    </location>
</feature>
<accession>A0A2C9U8Z1</accession>
<protein>
    <submittedName>
        <fullName evidence="2">Uncharacterized protein</fullName>
    </submittedName>
</protein>
<gene>
    <name evidence="2" type="ORF">MANES_16G051900</name>
</gene>
<name>A0A2C9U8Z1_MANES</name>